<protein>
    <submittedName>
        <fullName evidence="3">Uncharacterized protein</fullName>
    </submittedName>
</protein>
<dbReference type="AlphaFoldDB" id="A0ABD5EBF6"/>
<evidence type="ECO:0000313" key="5">
    <source>
        <dbReference type="Proteomes" id="UP001183610"/>
    </source>
</evidence>
<reference evidence="3" key="2">
    <citation type="submission" date="2024-03" db="EMBL/GenBank/DDBJ databases">
        <title>30 novel species of actinomycetes from the DSMZ collection.</title>
        <authorList>
            <person name="Nouioui I."/>
        </authorList>
    </citation>
    <scope>NUCLEOTIDE SEQUENCE</scope>
    <source>
        <strain evidence="2 5">DSM 41979</strain>
        <strain evidence="3">DSM 41982</strain>
    </source>
</reference>
<dbReference type="EMBL" id="JAVRER010000053">
    <property type="protein sequence ID" value="MDT0418771.1"/>
    <property type="molecule type" value="Genomic_DNA"/>
</dbReference>
<evidence type="ECO:0000313" key="3">
    <source>
        <dbReference type="EMBL" id="MDT0418771.1"/>
    </source>
</evidence>
<sequence>MTAFFPLGQLKAGPPPEAEPEPVGMDPVVEGEDDVDPDEMAALLVSTRAQRGRPGGGSCAV</sequence>
<evidence type="ECO:0000256" key="1">
    <source>
        <dbReference type="SAM" id="MobiDB-lite"/>
    </source>
</evidence>
<reference evidence="4" key="1">
    <citation type="submission" date="2023-07" db="EMBL/GenBank/DDBJ databases">
        <title>30 novel species of actinomycetes from the DSMZ collection.</title>
        <authorList>
            <person name="Nouioui I."/>
        </authorList>
    </citation>
    <scope>NUCLEOTIDE SEQUENCE [LARGE SCALE GENOMIC DNA]</scope>
    <source>
        <strain evidence="4">DSM 41982</strain>
    </source>
</reference>
<proteinExistence type="predicted"/>
<dbReference type="Proteomes" id="UP001183610">
    <property type="component" value="Unassembled WGS sequence"/>
</dbReference>
<evidence type="ECO:0000313" key="2">
    <source>
        <dbReference type="EMBL" id="MDT0412414.1"/>
    </source>
</evidence>
<feature type="region of interest" description="Disordered" evidence="1">
    <location>
        <begin position="1"/>
        <end position="27"/>
    </location>
</feature>
<keyword evidence="5" id="KW-1185">Reference proteome</keyword>
<comment type="caution">
    <text evidence="3">The sequence shown here is derived from an EMBL/GenBank/DDBJ whole genome shotgun (WGS) entry which is preliminary data.</text>
</comment>
<accession>A0ABD5EBF6</accession>
<dbReference type="RefSeq" id="WP_007822546.1">
    <property type="nucleotide sequence ID" value="NZ_JAVRER010000053.1"/>
</dbReference>
<organism evidence="3 4">
    <name type="scientific">Streptomyces evansiae</name>
    <dbReference type="NCBI Taxonomy" id="3075535"/>
    <lineage>
        <taxon>Bacteria</taxon>
        <taxon>Bacillati</taxon>
        <taxon>Actinomycetota</taxon>
        <taxon>Actinomycetes</taxon>
        <taxon>Kitasatosporales</taxon>
        <taxon>Streptomycetaceae</taxon>
        <taxon>Streptomyces</taxon>
    </lineage>
</organism>
<gene>
    <name evidence="3" type="ORF">RM574_25145</name>
    <name evidence="2" type="ORF">RM698_25615</name>
</gene>
<evidence type="ECO:0000313" key="4">
    <source>
        <dbReference type="Proteomes" id="UP001183607"/>
    </source>
</evidence>
<name>A0ABD5EBF6_9ACTN</name>
<dbReference type="Proteomes" id="UP001183607">
    <property type="component" value="Unassembled WGS sequence"/>
</dbReference>
<dbReference type="EMBL" id="JAVRET010000080">
    <property type="protein sequence ID" value="MDT0412414.1"/>
    <property type="molecule type" value="Genomic_DNA"/>
</dbReference>